<evidence type="ECO:0000313" key="7">
    <source>
        <dbReference type="Proteomes" id="UP000055136"/>
    </source>
</evidence>
<dbReference type="AlphaFoldDB" id="A0A0S2TEV0"/>
<evidence type="ECO:0000256" key="2">
    <source>
        <dbReference type="ARBA" id="ARBA00010529"/>
    </source>
</evidence>
<dbReference type="GO" id="GO:0030261">
    <property type="term" value="P:chromosome condensation"/>
    <property type="evidence" value="ECO:0007669"/>
    <property type="project" value="UniProtKB-KW"/>
</dbReference>
<dbReference type="Proteomes" id="UP000055136">
    <property type="component" value="Chromosome"/>
</dbReference>
<comment type="similarity">
    <text evidence="2 5">Belongs to the bacterial histone-like protein family.</text>
</comment>
<dbReference type="SMART" id="SM00411">
    <property type="entry name" value="BHL"/>
    <property type="match status" value="1"/>
</dbReference>
<evidence type="ECO:0000256" key="3">
    <source>
        <dbReference type="ARBA" id="ARBA00023067"/>
    </source>
</evidence>
<dbReference type="EMBL" id="CP013099">
    <property type="protein sequence ID" value="ALP53691.1"/>
    <property type="molecule type" value="Genomic_DNA"/>
</dbReference>
<dbReference type="GO" id="GO:0030527">
    <property type="term" value="F:structural constituent of chromatin"/>
    <property type="evidence" value="ECO:0007669"/>
    <property type="project" value="InterPro"/>
</dbReference>
<comment type="function">
    <text evidence="1">Histone-like DNA-binding protein which is capable of wrapping DNA to stabilize it, and thus to prevent its denaturation under extreme environmental conditions.</text>
</comment>
<dbReference type="Gene3D" id="4.10.520.10">
    <property type="entry name" value="IHF-like DNA-binding proteins"/>
    <property type="match status" value="1"/>
</dbReference>
<keyword evidence="3" id="KW-0226">DNA condensation</keyword>
<accession>A0A0S2TEV0</accession>
<proteinExistence type="inferred from homology"/>
<evidence type="ECO:0000256" key="5">
    <source>
        <dbReference type="RuleBase" id="RU003939"/>
    </source>
</evidence>
<gene>
    <name evidence="6" type="ORF">Tel_11390</name>
</gene>
<evidence type="ECO:0008006" key="8">
    <source>
        <dbReference type="Google" id="ProtNLM"/>
    </source>
</evidence>
<dbReference type="CDD" id="cd13831">
    <property type="entry name" value="HU"/>
    <property type="match status" value="1"/>
</dbReference>
<reference evidence="6" key="1">
    <citation type="submission" date="2015-10" db="EMBL/GenBank/DDBJ databases">
        <title>Description of Candidatus Tenderia electrophaga gen. nov, sp. nov., an Uncultivated Electroautotroph from a Biocathode Enrichment.</title>
        <authorList>
            <person name="Eddie B.J."/>
            <person name="Malanoski A.P."/>
            <person name="Wang Z."/>
            <person name="Hall R.J."/>
            <person name="Oh S.D."/>
            <person name="Heiner C."/>
            <person name="Lin B."/>
            <person name="Strycharz-Glaven S.M."/>
        </authorList>
    </citation>
    <scope>NUCLEOTIDE SEQUENCE [LARGE SCALE GENOMIC DNA]</scope>
    <source>
        <strain evidence="6">NRL1</strain>
    </source>
</reference>
<dbReference type="InterPro" id="IPR000119">
    <property type="entry name" value="Hist_DNA-bd"/>
</dbReference>
<keyword evidence="7" id="KW-1185">Reference proteome</keyword>
<dbReference type="GO" id="GO:0005829">
    <property type="term" value="C:cytosol"/>
    <property type="evidence" value="ECO:0007669"/>
    <property type="project" value="TreeGrafter"/>
</dbReference>
<keyword evidence="4" id="KW-0238">DNA-binding</keyword>
<evidence type="ECO:0000313" key="6">
    <source>
        <dbReference type="EMBL" id="ALP53691.1"/>
    </source>
</evidence>
<evidence type="ECO:0000256" key="4">
    <source>
        <dbReference type="ARBA" id="ARBA00023125"/>
    </source>
</evidence>
<evidence type="ECO:0000256" key="1">
    <source>
        <dbReference type="ARBA" id="ARBA00003819"/>
    </source>
</evidence>
<dbReference type="PRINTS" id="PR01727">
    <property type="entry name" value="DNABINDINGHU"/>
</dbReference>
<protein>
    <recommendedName>
        <fullName evidence="8">DNA-binding protein HU</fullName>
    </recommendedName>
</protein>
<dbReference type="InterPro" id="IPR010992">
    <property type="entry name" value="IHF-like_DNA-bd_dom_sf"/>
</dbReference>
<dbReference type="GO" id="GO:0003677">
    <property type="term" value="F:DNA binding"/>
    <property type="evidence" value="ECO:0007669"/>
    <property type="project" value="UniProtKB-KW"/>
</dbReference>
<dbReference type="Pfam" id="PF00216">
    <property type="entry name" value="Bac_DNA_binding"/>
    <property type="match status" value="1"/>
</dbReference>
<dbReference type="PANTHER" id="PTHR33175:SF3">
    <property type="entry name" value="DNA-BINDING PROTEIN HU-BETA"/>
    <property type="match status" value="1"/>
</dbReference>
<organism evidence="6 7">
    <name type="scientific">Candidatus Tenderia electrophaga</name>
    <dbReference type="NCBI Taxonomy" id="1748243"/>
    <lineage>
        <taxon>Bacteria</taxon>
        <taxon>Pseudomonadati</taxon>
        <taxon>Pseudomonadota</taxon>
        <taxon>Gammaproteobacteria</taxon>
        <taxon>Candidatus Tenderiales</taxon>
        <taxon>Candidatus Tenderiaceae</taxon>
        <taxon>Candidatus Tenderia</taxon>
    </lineage>
</organism>
<dbReference type="KEGG" id="tee:Tel_11390"/>
<name>A0A0S2TEV0_9GAMM</name>
<sequence length="103" mass="11436">MIDKSIRGQPMNRTDLASAISSNLDIAETEALKFIDSFEQIIRTTLSEGGEVSLIGFGRFHRKKHRARIGRNPHTGETIALPARYVPAFSPGKTLKETLKQTV</sequence>
<dbReference type="SUPFAM" id="SSF47729">
    <property type="entry name" value="IHF-like DNA-binding proteins"/>
    <property type="match status" value="1"/>
</dbReference>
<dbReference type="STRING" id="1748243.Tel_11390"/>
<dbReference type="PANTHER" id="PTHR33175">
    <property type="entry name" value="DNA-BINDING PROTEIN HU"/>
    <property type="match status" value="1"/>
</dbReference>